<dbReference type="EMBL" id="JAPFFF010000002">
    <property type="protein sequence ID" value="KAK8895787.1"/>
    <property type="molecule type" value="Genomic_DNA"/>
</dbReference>
<feature type="compositionally biased region" description="Low complexity" evidence="2">
    <location>
        <begin position="91"/>
        <end position="100"/>
    </location>
</feature>
<feature type="region of interest" description="Disordered" evidence="2">
    <location>
        <begin position="170"/>
        <end position="235"/>
    </location>
</feature>
<keyword evidence="4" id="KW-1185">Reference proteome</keyword>
<gene>
    <name evidence="3" type="ORF">M9Y10_013672</name>
</gene>
<feature type="compositionally biased region" description="Basic and acidic residues" evidence="2">
    <location>
        <begin position="1"/>
        <end position="41"/>
    </location>
</feature>
<evidence type="ECO:0008006" key="5">
    <source>
        <dbReference type="Google" id="ProtNLM"/>
    </source>
</evidence>
<feature type="coiled-coil region" evidence="1">
    <location>
        <begin position="394"/>
        <end position="458"/>
    </location>
</feature>
<dbReference type="PANTHER" id="PTHR47026:SF2">
    <property type="entry name" value="FLAGELLAR ASSOCIATED PROTEIN"/>
    <property type="match status" value="1"/>
</dbReference>
<proteinExistence type="predicted"/>
<keyword evidence="1" id="KW-0175">Coiled coil</keyword>
<evidence type="ECO:0000313" key="3">
    <source>
        <dbReference type="EMBL" id="KAK8895787.1"/>
    </source>
</evidence>
<feature type="compositionally biased region" description="Polar residues" evidence="2">
    <location>
        <begin position="170"/>
        <end position="181"/>
    </location>
</feature>
<feature type="compositionally biased region" description="Acidic residues" evidence="2">
    <location>
        <begin position="73"/>
        <end position="84"/>
    </location>
</feature>
<evidence type="ECO:0000256" key="2">
    <source>
        <dbReference type="SAM" id="MobiDB-lite"/>
    </source>
</evidence>
<feature type="region of interest" description="Disordered" evidence="2">
    <location>
        <begin position="91"/>
        <end position="110"/>
    </location>
</feature>
<comment type="caution">
    <text evidence="3">The sequence shown here is derived from an EMBL/GenBank/DDBJ whole genome shotgun (WGS) entry which is preliminary data.</text>
</comment>
<dbReference type="PANTHER" id="PTHR47026">
    <property type="entry name" value="PIGMENTOSA GTPASE REGULATOR-LIKE PROTEIN, PUTATIVE-RELATED"/>
    <property type="match status" value="1"/>
</dbReference>
<evidence type="ECO:0000256" key="1">
    <source>
        <dbReference type="SAM" id="Coils"/>
    </source>
</evidence>
<evidence type="ECO:0000313" key="4">
    <source>
        <dbReference type="Proteomes" id="UP001470230"/>
    </source>
</evidence>
<feature type="region of interest" description="Disordered" evidence="2">
    <location>
        <begin position="1"/>
        <end position="86"/>
    </location>
</feature>
<name>A0ABR2KZC8_9EUKA</name>
<organism evidence="3 4">
    <name type="scientific">Tritrichomonas musculus</name>
    <dbReference type="NCBI Taxonomy" id="1915356"/>
    <lineage>
        <taxon>Eukaryota</taxon>
        <taxon>Metamonada</taxon>
        <taxon>Parabasalia</taxon>
        <taxon>Tritrichomonadida</taxon>
        <taxon>Tritrichomonadidae</taxon>
        <taxon>Tritrichomonas</taxon>
    </lineage>
</organism>
<reference evidence="3 4" key="1">
    <citation type="submission" date="2024-04" db="EMBL/GenBank/DDBJ databases">
        <title>Tritrichomonas musculus Genome.</title>
        <authorList>
            <person name="Alves-Ferreira E."/>
            <person name="Grigg M."/>
            <person name="Lorenzi H."/>
            <person name="Galac M."/>
        </authorList>
    </citation>
    <scope>NUCLEOTIDE SEQUENCE [LARGE SCALE GENOMIC DNA]</scope>
    <source>
        <strain evidence="3 4">EAF2021</strain>
    </source>
</reference>
<feature type="compositionally biased region" description="Basic and acidic residues" evidence="2">
    <location>
        <begin position="582"/>
        <end position="591"/>
    </location>
</feature>
<feature type="region of interest" description="Disordered" evidence="2">
    <location>
        <begin position="582"/>
        <end position="610"/>
    </location>
</feature>
<dbReference type="Proteomes" id="UP001470230">
    <property type="component" value="Unassembled WGS sequence"/>
</dbReference>
<protein>
    <recommendedName>
        <fullName evidence="5">DUF4201 domain-containing protein</fullName>
    </recommendedName>
</protein>
<feature type="compositionally biased region" description="Polar residues" evidence="2">
    <location>
        <begin position="42"/>
        <end position="56"/>
    </location>
</feature>
<feature type="compositionally biased region" description="Polar residues" evidence="2">
    <location>
        <begin position="189"/>
        <end position="217"/>
    </location>
</feature>
<sequence length="610" mass="71155">MSEPEEQKDQSEINNDNKENLEQSEGHLQQDELFNHEEEKNQSNNEDISVSDTVEQTVGGLMSFADKLTNDQETNEDIENEEDTHEINANIGIEGENNFNNEEEKNSENNEDIKVENTDENEMVLNNFQNAGTKLQIGDDEEESNIKISYQNSGYSPNLRNSQSFTIEQPITVDGNGNTEAEINDPHRTSQSQRVVQPIEPSSSRNKVAPRPNSQKRAGNKKQPIRVETIVDDDRPMSSCSSYSYTYSYSEVEEEITRPVRHRRAKKDYVPDYIKAQLEQSRAQQTQQLMMLSDEELEKFKKKALDLQPLENLSDDVYSAVLNSLIEDRNVHASAEHFKECERLNHAIEHVNHCQMEQRKYNLQNESYQGMMDQLDDIEMQLTIFDAETKTLENDVIDQTNKQLNRVKEKHQKELDEIQDKWNEESKMRQYNRASPRLVFLRKQFKQLMRQCKFAEAEETKSLIQRLEIQEREKAEATMSTRFQDAVSKVEARQEEEVKFYQTKGEIRLKKLKVDRLKLREAITNKQKKVEEMRDVINDPDKLWNYNMSQKKKNQPSANSTTKSVFGTTMMQNNANLSRLTSRDFTDREETTLALPPLKLNRNTRRTAKK</sequence>
<accession>A0ABR2KZC8</accession>